<dbReference type="PANTHER" id="PTHR35908">
    <property type="entry name" value="HYPOTHETICAL FUSION PROTEIN"/>
    <property type="match status" value="1"/>
</dbReference>
<sequence>MSATPASMPRMIGRWHGLVIDCPEPRALAEFYEKLLGMVRVQDDDAFVVIGDAPDRPGVAFVRVEGWLPPKWPEETAQMHFDVRVDDLASAGEQVLALGARRLDGGGERFHVYADPAGHPFCLVSW</sequence>
<name>A0A1H9U680_9PSEU</name>
<gene>
    <name evidence="2" type="ORF">SAMN04488000_11547</name>
</gene>
<dbReference type="SUPFAM" id="SSF54593">
    <property type="entry name" value="Glyoxalase/Bleomycin resistance protein/Dihydroxybiphenyl dioxygenase"/>
    <property type="match status" value="1"/>
</dbReference>
<evidence type="ECO:0000313" key="3">
    <source>
        <dbReference type="Proteomes" id="UP000199503"/>
    </source>
</evidence>
<dbReference type="STRING" id="65499.SAMN04488000_11547"/>
<dbReference type="Pfam" id="PF18029">
    <property type="entry name" value="Glyoxalase_6"/>
    <property type="match status" value="1"/>
</dbReference>
<dbReference type="Gene3D" id="3.10.180.10">
    <property type="entry name" value="2,3-Dihydroxybiphenyl 1,2-Dioxygenase, domain 1"/>
    <property type="match status" value="1"/>
</dbReference>
<organism evidence="2 3">
    <name type="scientific">Lentzea albida</name>
    <dbReference type="NCBI Taxonomy" id="65499"/>
    <lineage>
        <taxon>Bacteria</taxon>
        <taxon>Bacillati</taxon>
        <taxon>Actinomycetota</taxon>
        <taxon>Actinomycetes</taxon>
        <taxon>Pseudonocardiales</taxon>
        <taxon>Pseudonocardiaceae</taxon>
        <taxon>Lentzea</taxon>
    </lineage>
</organism>
<protein>
    <recommendedName>
        <fullName evidence="1">Glyoxalase-like domain-containing protein</fullName>
    </recommendedName>
</protein>
<reference evidence="3" key="1">
    <citation type="submission" date="2016-10" db="EMBL/GenBank/DDBJ databases">
        <authorList>
            <person name="Varghese N."/>
            <person name="Submissions S."/>
        </authorList>
    </citation>
    <scope>NUCLEOTIDE SEQUENCE [LARGE SCALE GENOMIC DNA]</scope>
    <source>
        <strain evidence="3">DSM 44437</strain>
    </source>
</reference>
<proteinExistence type="predicted"/>
<dbReference type="AlphaFoldDB" id="A0A1H9U680"/>
<evidence type="ECO:0000259" key="1">
    <source>
        <dbReference type="Pfam" id="PF18029"/>
    </source>
</evidence>
<dbReference type="Proteomes" id="UP000199503">
    <property type="component" value="Unassembled WGS sequence"/>
</dbReference>
<dbReference type="CDD" id="cd06587">
    <property type="entry name" value="VOC"/>
    <property type="match status" value="1"/>
</dbReference>
<dbReference type="EMBL" id="FOFV01000015">
    <property type="protein sequence ID" value="SES04976.1"/>
    <property type="molecule type" value="Genomic_DNA"/>
</dbReference>
<feature type="domain" description="Glyoxalase-like" evidence="1">
    <location>
        <begin position="18"/>
        <end position="124"/>
    </location>
</feature>
<dbReference type="PANTHER" id="PTHR35908:SF1">
    <property type="entry name" value="CONSERVED PROTEIN"/>
    <property type="match status" value="1"/>
</dbReference>
<accession>A0A1H9U680</accession>
<dbReference type="InterPro" id="IPR029068">
    <property type="entry name" value="Glyas_Bleomycin-R_OHBP_Dase"/>
</dbReference>
<dbReference type="InterPro" id="IPR041581">
    <property type="entry name" value="Glyoxalase_6"/>
</dbReference>
<evidence type="ECO:0000313" key="2">
    <source>
        <dbReference type="EMBL" id="SES04976.1"/>
    </source>
</evidence>
<keyword evidence="3" id="KW-1185">Reference proteome</keyword>